<dbReference type="EMBL" id="NVQR01000009">
    <property type="protein sequence ID" value="PCH63721.1"/>
    <property type="molecule type" value="Genomic_DNA"/>
</dbReference>
<dbReference type="Gene3D" id="1.10.287.1490">
    <property type="match status" value="1"/>
</dbReference>
<organism evidence="3 4">
    <name type="scientific">SAR86 cluster bacterium</name>
    <dbReference type="NCBI Taxonomy" id="2030880"/>
    <lineage>
        <taxon>Bacteria</taxon>
        <taxon>Pseudomonadati</taxon>
        <taxon>Pseudomonadota</taxon>
        <taxon>Gammaproteobacteria</taxon>
        <taxon>SAR86 cluster</taxon>
    </lineage>
</organism>
<feature type="compositionally biased region" description="Basic and acidic residues" evidence="1">
    <location>
        <begin position="1"/>
        <end position="11"/>
    </location>
</feature>
<evidence type="ECO:0000313" key="3">
    <source>
        <dbReference type="EMBL" id="PCH63721.1"/>
    </source>
</evidence>
<feature type="transmembrane region" description="Helical" evidence="2">
    <location>
        <begin position="41"/>
        <end position="61"/>
    </location>
</feature>
<evidence type="ECO:0000313" key="4">
    <source>
        <dbReference type="Proteomes" id="UP000218172"/>
    </source>
</evidence>
<dbReference type="AlphaFoldDB" id="A0A2A4MUI8"/>
<keyword evidence="2" id="KW-0812">Transmembrane</keyword>
<keyword evidence="2" id="KW-0472">Membrane</keyword>
<gene>
    <name evidence="3" type="ORF">COC19_00720</name>
</gene>
<comment type="caution">
    <text evidence="3">The sequence shown here is derived from an EMBL/GenBank/DDBJ whole genome shotgun (WGS) entry which is preliminary data.</text>
</comment>
<evidence type="ECO:0000256" key="1">
    <source>
        <dbReference type="SAM" id="MobiDB-lite"/>
    </source>
</evidence>
<dbReference type="Proteomes" id="UP000218172">
    <property type="component" value="Unassembled WGS sequence"/>
</dbReference>
<evidence type="ECO:0000256" key="2">
    <source>
        <dbReference type="SAM" id="Phobius"/>
    </source>
</evidence>
<feature type="region of interest" description="Disordered" evidence="1">
    <location>
        <begin position="1"/>
        <end position="22"/>
    </location>
</feature>
<sequence>MVPSRDEMDTHHKTRASQKHEVVSSSHYTEKVKVSTWPVRFMLLLLTLAIAGGAGGAYYFYELNLDERRQASLRTSDLERRLLEAGDTAVESNLDLVETTAFNFSEIDKLWAARNRTNANVTELRSELAKLVLVNSGQDEAAGNNSAQIAQNKQTIISSESSINSVSAQVDSLTRAVAQINASIDGLDSLREDIQAVRTSLNSGDTTLLGLTGRLEYVEQSMESVNAHRLQINESLYRLQESVEALSTPANR</sequence>
<accession>A0A2A4MUI8</accession>
<reference evidence="4" key="1">
    <citation type="submission" date="2017-08" db="EMBL/GenBank/DDBJ databases">
        <title>A dynamic microbial community with high functional redundancy inhabits the cold, oxic subseafloor aquifer.</title>
        <authorList>
            <person name="Tully B.J."/>
            <person name="Wheat C.G."/>
            <person name="Glazer B.T."/>
            <person name="Huber J.A."/>
        </authorList>
    </citation>
    <scope>NUCLEOTIDE SEQUENCE [LARGE SCALE GENOMIC DNA]</scope>
</reference>
<keyword evidence="2" id="KW-1133">Transmembrane helix</keyword>
<protein>
    <submittedName>
        <fullName evidence="3">Uncharacterized protein</fullName>
    </submittedName>
</protein>
<name>A0A2A4MUI8_9GAMM</name>
<proteinExistence type="predicted"/>